<evidence type="ECO:0000256" key="9">
    <source>
        <dbReference type="ARBA" id="ARBA00022857"/>
    </source>
</evidence>
<dbReference type="GO" id="GO:0016175">
    <property type="term" value="F:superoxide-generating NAD(P)H oxidase activity"/>
    <property type="evidence" value="ECO:0007669"/>
    <property type="project" value="UniProtKB-ARBA"/>
</dbReference>
<dbReference type="InterPro" id="IPR017927">
    <property type="entry name" value="FAD-bd_FR_type"/>
</dbReference>
<dbReference type="PANTHER" id="PTHR11972:SF127">
    <property type="entry name" value="RESPIRATORY BURST OXIDASE HOMOLOG PROTEIN A-LIKE"/>
    <property type="match status" value="1"/>
</dbReference>
<feature type="transmembrane region" description="Helical" evidence="13">
    <location>
        <begin position="662"/>
        <end position="679"/>
    </location>
</feature>
<dbReference type="InterPro" id="IPR013623">
    <property type="entry name" value="NADPH_Ox"/>
</dbReference>
<keyword evidence="4" id="KW-0285">Flavoprotein</keyword>
<keyword evidence="11" id="KW-0560">Oxidoreductase</keyword>
<protein>
    <submittedName>
        <fullName evidence="16">Uncharacterized protein</fullName>
    </submittedName>
</protein>
<keyword evidence="12 13" id="KW-0472">Membrane</keyword>
<evidence type="ECO:0000256" key="8">
    <source>
        <dbReference type="ARBA" id="ARBA00022837"/>
    </source>
</evidence>
<evidence type="ECO:0000256" key="4">
    <source>
        <dbReference type="ARBA" id="ARBA00022630"/>
    </source>
</evidence>
<evidence type="ECO:0000256" key="6">
    <source>
        <dbReference type="ARBA" id="ARBA00022723"/>
    </source>
</evidence>
<dbReference type="SUPFAM" id="SSF52343">
    <property type="entry name" value="Ferredoxin reductase-like, C-terminal NADP-linked domain"/>
    <property type="match status" value="1"/>
</dbReference>
<dbReference type="InterPro" id="IPR002048">
    <property type="entry name" value="EF_hand_dom"/>
</dbReference>
<dbReference type="Pfam" id="PF08030">
    <property type="entry name" value="NAD_binding_6"/>
    <property type="match status" value="1"/>
</dbReference>
<evidence type="ECO:0000313" key="16">
    <source>
        <dbReference type="EMBL" id="KAH9315228.1"/>
    </source>
</evidence>
<dbReference type="SFLD" id="SFLDG01169">
    <property type="entry name" value="NADPH_oxidase_subgroup_(NOX)"/>
    <property type="match status" value="1"/>
</dbReference>
<reference evidence="16 17" key="1">
    <citation type="journal article" date="2021" name="Nat. Plants">
        <title>The Taxus genome provides insights into paclitaxel biosynthesis.</title>
        <authorList>
            <person name="Xiong X."/>
            <person name="Gou J."/>
            <person name="Liao Q."/>
            <person name="Li Y."/>
            <person name="Zhou Q."/>
            <person name="Bi G."/>
            <person name="Li C."/>
            <person name="Du R."/>
            <person name="Wang X."/>
            <person name="Sun T."/>
            <person name="Guo L."/>
            <person name="Liang H."/>
            <person name="Lu P."/>
            <person name="Wu Y."/>
            <person name="Zhang Z."/>
            <person name="Ro D.K."/>
            <person name="Shang Y."/>
            <person name="Huang S."/>
            <person name="Yan J."/>
        </authorList>
    </citation>
    <scope>NUCLEOTIDE SEQUENCE [LARGE SCALE GENOMIC DNA]</scope>
    <source>
        <strain evidence="16">Ta-2019</strain>
    </source>
</reference>
<dbReference type="SFLD" id="SFLDS00052">
    <property type="entry name" value="Ferric_Reductase_Domain"/>
    <property type="match status" value="1"/>
</dbReference>
<dbReference type="PRINTS" id="PR00466">
    <property type="entry name" value="GP91PHOX"/>
</dbReference>
<comment type="subcellular location">
    <subcellularLocation>
        <location evidence="1">Membrane</location>
        <topology evidence="1">Multi-pass membrane protein</topology>
    </subcellularLocation>
</comment>
<dbReference type="GO" id="GO:0016174">
    <property type="term" value="F:NAD(P)H oxidase H2O2-forming activity"/>
    <property type="evidence" value="ECO:0007669"/>
    <property type="project" value="TreeGrafter"/>
</dbReference>
<dbReference type="Pfam" id="PF08022">
    <property type="entry name" value="FAD_binding_8"/>
    <property type="match status" value="1"/>
</dbReference>
<dbReference type="Gene3D" id="3.40.50.80">
    <property type="entry name" value="Nucleotide-binding domain of ferredoxin-NADP reductase (FNR) module"/>
    <property type="match status" value="1"/>
</dbReference>
<dbReference type="InterPro" id="IPR000778">
    <property type="entry name" value="Cyt_b245_heavy_chain"/>
</dbReference>
<feature type="domain" description="EF-hand" evidence="14">
    <location>
        <begin position="234"/>
        <end position="269"/>
    </location>
</feature>
<evidence type="ECO:0000259" key="15">
    <source>
        <dbReference type="PROSITE" id="PS51384"/>
    </source>
</evidence>
<dbReference type="InterPro" id="IPR013121">
    <property type="entry name" value="Fe_red_NAD-bd_6"/>
</dbReference>
<dbReference type="Pfam" id="PF01794">
    <property type="entry name" value="Ferric_reduct"/>
    <property type="match status" value="1"/>
</dbReference>
<evidence type="ECO:0000256" key="3">
    <source>
        <dbReference type="ARBA" id="ARBA00022559"/>
    </source>
</evidence>
<feature type="domain" description="FAD-binding FR-type" evidence="15">
    <location>
        <begin position="542"/>
        <end position="656"/>
    </location>
</feature>
<dbReference type="InterPro" id="IPR011992">
    <property type="entry name" value="EF-hand-dom_pair"/>
</dbReference>
<dbReference type="PANTHER" id="PTHR11972">
    <property type="entry name" value="NADPH OXIDASE"/>
    <property type="match status" value="1"/>
</dbReference>
<dbReference type="EMBL" id="JAHRHJ020000005">
    <property type="protein sequence ID" value="KAH9315228.1"/>
    <property type="molecule type" value="Genomic_DNA"/>
</dbReference>
<keyword evidence="6" id="KW-0479">Metal-binding</keyword>
<comment type="caution">
    <text evidence="16">The sequence shown here is derived from an EMBL/GenBank/DDBJ whole genome shotgun (WGS) entry which is preliminary data.</text>
</comment>
<dbReference type="SUPFAM" id="SSF47473">
    <property type="entry name" value="EF-hand"/>
    <property type="match status" value="1"/>
</dbReference>
<dbReference type="OMA" id="YIQCPEI"/>
<accession>A0AA38L7X5</accession>
<dbReference type="GO" id="GO:0009653">
    <property type="term" value="P:anatomical structure morphogenesis"/>
    <property type="evidence" value="ECO:0007669"/>
    <property type="project" value="UniProtKB-ARBA"/>
</dbReference>
<dbReference type="InterPro" id="IPR017938">
    <property type="entry name" value="Riboflavin_synthase-like_b-brl"/>
</dbReference>
<evidence type="ECO:0000259" key="14">
    <source>
        <dbReference type="PROSITE" id="PS50222"/>
    </source>
</evidence>
<dbReference type="GO" id="GO:0005886">
    <property type="term" value="C:plasma membrane"/>
    <property type="evidence" value="ECO:0007669"/>
    <property type="project" value="TreeGrafter"/>
</dbReference>
<evidence type="ECO:0000256" key="1">
    <source>
        <dbReference type="ARBA" id="ARBA00004141"/>
    </source>
</evidence>
<keyword evidence="10 13" id="KW-1133">Transmembrane helix</keyword>
<dbReference type="InterPro" id="IPR013130">
    <property type="entry name" value="Fe3_Rdtase_TM_dom"/>
</dbReference>
<evidence type="ECO:0000256" key="10">
    <source>
        <dbReference type="ARBA" id="ARBA00022989"/>
    </source>
</evidence>
<feature type="transmembrane region" description="Helical" evidence="13">
    <location>
        <begin position="487"/>
        <end position="512"/>
    </location>
</feature>
<gene>
    <name evidence="16" type="ORF">KI387_023855</name>
</gene>
<dbReference type="InterPro" id="IPR013112">
    <property type="entry name" value="FAD-bd_8"/>
</dbReference>
<evidence type="ECO:0000256" key="12">
    <source>
        <dbReference type="ARBA" id="ARBA00023136"/>
    </source>
</evidence>
<dbReference type="InterPro" id="IPR018247">
    <property type="entry name" value="EF_Hand_1_Ca_BS"/>
</dbReference>
<feature type="transmembrane region" description="Helical" evidence="13">
    <location>
        <begin position="447"/>
        <end position="467"/>
    </location>
</feature>
<dbReference type="AlphaFoldDB" id="A0AA38L7X5"/>
<name>A0AA38L7X5_TAXCH</name>
<dbReference type="GO" id="GO:0042742">
    <property type="term" value="P:defense response to bacterium"/>
    <property type="evidence" value="ECO:0007669"/>
    <property type="project" value="UniProtKB-ARBA"/>
</dbReference>
<dbReference type="CDD" id="cd06186">
    <property type="entry name" value="NOX_Duox_like_FAD_NADP"/>
    <property type="match status" value="1"/>
</dbReference>
<sequence>MGMLGSSCEGVFHVAGLSMDDESDYGWKSTSLGTLLQWQSADQELISTPSASQEKYAPDSKRVSRTGHIQSNRIVPLAFSPAHISKGTLSLARLDKSLSVAEHAIQGLRFISRATGDKEWRQVETRFNKLAFADGSLSRKDFAVCIGMQDSKEFALELFDALSRRRAGEQLQSISKQDLHEYWCRITDGTFQSRMKIFFDLCDKDSDGRIAEAEVKEVILLSASANRLSILEEQAEEYAALIMEELDRDSHGYIGLSELESLFKGGGFGNECNQISYNQSLAPPKKKRFGSNMLRKAIVAGRSHWKRAWIVTLWLLVCVGLFIWKFVVYKRRSAFEVMGYCVCTAKGAAETLKLNMALILLPVCRNTITWLRSSSLASFLPFNDNIYFHKVIAGGIVLGVILHGGSHLACDFPRIVKADHYTFEETIAMDFGGHQPSYIQIAMTTEVVTGISMVLLMAIAFFLATSLSRRNILSLPSPLHRLTGFNAFWYSHHLFILVYILLIIHSIFLFLAHDWIQKSTWMYLAVPLMLYGGERTLRALRARRYKVKIFKATTYPGDVLSVYMKKPEGFHYRSGMYIYIQCPEISPLEWHPFSLTSAPGNEYLSVHIRSLGDWTRHIRNLFQEALAVNTSCDCSNEISTMPRLYIDGPYGSAAQDYSKYQVMLLIGLGIGATPFISIVKDIINNLNNPNAMHINYDEEQGRKTGVTNAYFYWVTREQSSFEWFKSIMEEVAELDTKSVIEMHNYLTSVYEEGDARSALITMVQALHHAKRGLDIFSGTPVRTHFARPNWRKVFSRLAIRHQGARIGVFYCGPTVLGKELDMLSKKFTRRSNTEFIFHKEHY</sequence>
<keyword evidence="8" id="KW-0106">Calcium</keyword>
<dbReference type="Proteomes" id="UP000824469">
    <property type="component" value="Unassembled WGS sequence"/>
</dbReference>
<dbReference type="Gene3D" id="1.10.238.10">
    <property type="entry name" value="EF-hand"/>
    <property type="match status" value="1"/>
</dbReference>
<evidence type="ECO:0000313" key="17">
    <source>
        <dbReference type="Proteomes" id="UP000824469"/>
    </source>
</evidence>
<evidence type="ECO:0000256" key="5">
    <source>
        <dbReference type="ARBA" id="ARBA00022692"/>
    </source>
</evidence>
<dbReference type="SUPFAM" id="SSF63380">
    <property type="entry name" value="Riboflavin synthase domain-like"/>
    <property type="match status" value="1"/>
</dbReference>
<evidence type="ECO:0000256" key="7">
    <source>
        <dbReference type="ARBA" id="ARBA00022827"/>
    </source>
</evidence>
<keyword evidence="3" id="KW-0575">Peroxidase</keyword>
<evidence type="ECO:0000256" key="2">
    <source>
        <dbReference type="ARBA" id="ARBA00007975"/>
    </source>
</evidence>
<dbReference type="PROSITE" id="PS51384">
    <property type="entry name" value="FAD_FR"/>
    <property type="match status" value="1"/>
</dbReference>
<feature type="transmembrane region" description="Helical" evidence="13">
    <location>
        <begin position="308"/>
        <end position="328"/>
    </location>
</feature>
<evidence type="ECO:0000256" key="13">
    <source>
        <dbReference type="SAM" id="Phobius"/>
    </source>
</evidence>
<dbReference type="PROSITE" id="PS50222">
    <property type="entry name" value="EF_HAND_2"/>
    <property type="match status" value="2"/>
</dbReference>
<dbReference type="SFLD" id="SFLDG01168">
    <property type="entry name" value="Ferric_reductase_subgroup_(FRE"/>
    <property type="match status" value="1"/>
</dbReference>
<dbReference type="GO" id="GO:0005509">
    <property type="term" value="F:calcium ion binding"/>
    <property type="evidence" value="ECO:0007669"/>
    <property type="project" value="InterPro"/>
</dbReference>
<dbReference type="GO" id="GO:0004601">
    <property type="term" value="F:peroxidase activity"/>
    <property type="evidence" value="ECO:0007669"/>
    <property type="project" value="UniProtKB-KW"/>
</dbReference>
<dbReference type="InterPro" id="IPR039261">
    <property type="entry name" value="FNR_nucleotide-bd"/>
</dbReference>
<comment type="similarity">
    <text evidence="2">Belongs to the RBOH (TC 5.B.1.3) family.</text>
</comment>
<keyword evidence="7" id="KW-0274">FAD</keyword>
<dbReference type="Gene3D" id="2.40.30.10">
    <property type="entry name" value="Translation factors"/>
    <property type="match status" value="1"/>
</dbReference>
<dbReference type="Pfam" id="PF08414">
    <property type="entry name" value="NADPH_Ox"/>
    <property type="match status" value="1"/>
</dbReference>
<proteinExistence type="inferred from homology"/>
<keyword evidence="17" id="KW-1185">Reference proteome</keyword>
<keyword evidence="9" id="KW-0521">NADP</keyword>
<dbReference type="InterPro" id="IPR050369">
    <property type="entry name" value="RBOH/FRE"/>
</dbReference>
<feature type="domain" description="EF-hand" evidence="14">
    <location>
        <begin position="190"/>
        <end position="225"/>
    </location>
</feature>
<keyword evidence="5 13" id="KW-0812">Transmembrane</keyword>
<dbReference type="CDD" id="cd00051">
    <property type="entry name" value="EFh"/>
    <property type="match status" value="1"/>
</dbReference>
<evidence type="ECO:0000256" key="11">
    <source>
        <dbReference type="ARBA" id="ARBA00023002"/>
    </source>
</evidence>
<organism evidence="16 17">
    <name type="scientific">Taxus chinensis</name>
    <name type="common">Chinese yew</name>
    <name type="synonym">Taxus wallichiana var. chinensis</name>
    <dbReference type="NCBI Taxonomy" id="29808"/>
    <lineage>
        <taxon>Eukaryota</taxon>
        <taxon>Viridiplantae</taxon>
        <taxon>Streptophyta</taxon>
        <taxon>Embryophyta</taxon>
        <taxon>Tracheophyta</taxon>
        <taxon>Spermatophyta</taxon>
        <taxon>Pinopsida</taxon>
        <taxon>Pinidae</taxon>
        <taxon>Conifers II</taxon>
        <taxon>Cupressales</taxon>
        <taxon>Taxaceae</taxon>
        <taxon>Taxus</taxon>
    </lineage>
</organism>
<dbReference type="FunFam" id="2.40.30.10:FF:000059">
    <property type="entry name" value="dual oxidase isoform X1"/>
    <property type="match status" value="1"/>
</dbReference>
<dbReference type="PROSITE" id="PS00018">
    <property type="entry name" value="EF_HAND_1"/>
    <property type="match status" value="1"/>
</dbReference>